<protein>
    <recommendedName>
        <fullName evidence="3">DNA ligase (ATP)</fullName>
    </recommendedName>
</protein>
<gene>
    <name evidence="1" type="ORF">Q8X39_03025</name>
</gene>
<evidence type="ECO:0008006" key="3">
    <source>
        <dbReference type="Google" id="ProtNLM"/>
    </source>
</evidence>
<evidence type="ECO:0000313" key="1">
    <source>
        <dbReference type="EMBL" id="MDP4299593.1"/>
    </source>
</evidence>
<reference evidence="1 2" key="1">
    <citation type="submission" date="2023-08" db="EMBL/GenBank/DDBJ databases">
        <authorList>
            <person name="Roldan D.M."/>
            <person name="Menes R.J."/>
        </authorList>
    </citation>
    <scope>NUCLEOTIDE SEQUENCE [LARGE SCALE GENOMIC DNA]</scope>
    <source>
        <strain evidence="1 2">CCM 2812</strain>
    </source>
</reference>
<dbReference type="Proteomes" id="UP001235760">
    <property type="component" value="Unassembled WGS sequence"/>
</dbReference>
<dbReference type="SUPFAM" id="SSF50249">
    <property type="entry name" value="Nucleic acid-binding proteins"/>
    <property type="match status" value="1"/>
</dbReference>
<dbReference type="SUPFAM" id="SSF56091">
    <property type="entry name" value="DNA ligase/mRNA capping enzyme, catalytic domain"/>
    <property type="match status" value="1"/>
</dbReference>
<keyword evidence="2" id="KW-1185">Reference proteome</keyword>
<dbReference type="RefSeq" id="WP_305748128.1">
    <property type="nucleotide sequence ID" value="NZ_JAUZEE010000001.1"/>
</dbReference>
<dbReference type="InterPro" id="IPR012340">
    <property type="entry name" value="NA-bd_OB-fold"/>
</dbReference>
<organism evidence="1 2">
    <name type="scientific">Leptothrix discophora</name>
    <dbReference type="NCBI Taxonomy" id="89"/>
    <lineage>
        <taxon>Bacteria</taxon>
        <taxon>Pseudomonadati</taxon>
        <taxon>Pseudomonadota</taxon>
        <taxon>Betaproteobacteria</taxon>
        <taxon>Burkholderiales</taxon>
        <taxon>Sphaerotilaceae</taxon>
        <taxon>Leptothrix</taxon>
    </lineage>
</organism>
<comment type="caution">
    <text evidence="1">The sequence shown here is derived from an EMBL/GenBank/DDBJ whole genome shotgun (WGS) entry which is preliminary data.</text>
</comment>
<name>A0ABT9FZD2_LEPDI</name>
<accession>A0ABT9FZD2</accession>
<sequence length="567" mass="61417">MHRYARLIAALDAGLAPDPARTLIADHLAGLPPRDAAWTVRLLGGKALLHPALPVPVLRAAALLASGLPPWLFDLSLDRVGDLAETIALVLDEGPVRDRACAPPGLADWIAHAPQAWSTLQGDAQVERLARDWQALDADVRPVAIGLCAGSRRLRQPAALLQGAVADLAGLPPGVIAQRWDTWTRQADRPWPEAWQALVDPMATDASPTPPPLRPWQRLDLGAAPIDTLARLGPVDRWRVRHHLGGLRVQLVRHRGRARVWGDDLALLDAAFPDLVTAACAWPVDCAIEAELLPGDPAAGLQPRLGRAKVGPALLRRTPVRVRLHDLLSIDGQDLRGLARGQRLQRLQVLLKSGLPSPPTLSWQTAENLPAHDWDEVLRWHRGCREPGAAGLLLSGRDDPLDETWLLPAEPLTARALLLYAQAGTGRHAGRYVDCTLAVWNRAPVDADEARAVIEAIARQEPPAADDAGLRLVTLTRTMVGPDDATRTQVDRHVRAATFMRYGPVRSVRPDLLVELAFDTIEASSRHRSGVTLRAPRMVRLLPDHAPHEAADLCGLLAAQASGSAQP</sequence>
<proteinExistence type="predicted"/>
<dbReference type="EMBL" id="JAUZEE010000001">
    <property type="protein sequence ID" value="MDP4299593.1"/>
    <property type="molecule type" value="Genomic_DNA"/>
</dbReference>
<dbReference type="Gene3D" id="2.40.50.140">
    <property type="entry name" value="Nucleic acid-binding proteins"/>
    <property type="match status" value="1"/>
</dbReference>
<dbReference type="Gene3D" id="3.30.470.30">
    <property type="entry name" value="DNA ligase/mRNA capping enzyme"/>
    <property type="match status" value="1"/>
</dbReference>
<evidence type="ECO:0000313" key="2">
    <source>
        <dbReference type="Proteomes" id="UP001235760"/>
    </source>
</evidence>